<dbReference type="Proteomes" id="UP000272888">
    <property type="component" value="Unassembled WGS sequence"/>
</dbReference>
<dbReference type="AlphaFoldDB" id="A0A3A8PLU9"/>
<evidence type="ECO:0000313" key="2">
    <source>
        <dbReference type="Proteomes" id="UP000272888"/>
    </source>
</evidence>
<dbReference type="EMBL" id="RAWB01000183">
    <property type="protein sequence ID" value="RKH57367.1"/>
    <property type="molecule type" value="Genomic_DNA"/>
</dbReference>
<name>A0A3A8PLU9_9BACT</name>
<proteinExistence type="predicted"/>
<keyword evidence="2" id="KW-1185">Reference proteome</keyword>
<reference evidence="2" key="1">
    <citation type="submission" date="2018-09" db="EMBL/GenBank/DDBJ databases">
        <authorList>
            <person name="Livingstone P.G."/>
            <person name="Whitworth D.E."/>
        </authorList>
    </citation>
    <scope>NUCLEOTIDE SEQUENCE [LARGE SCALE GENOMIC DNA]</scope>
    <source>
        <strain evidence="2">CA051B</strain>
    </source>
</reference>
<organism evidence="1 2">
    <name type="scientific">Corallococcus llansteffanensis</name>
    <dbReference type="NCBI Taxonomy" id="2316731"/>
    <lineage>
        <taxon>Bacteria</taxon>
        <taxon>Pseudomonadati</taxon>
        <taxon>Myxococcota</taxon>
        <taxon>Myxococcia</taxon>
        <taxon>Myxococcales</taxon>
        <taxon>Cystobacterineae</taxon>
        <taxon>Myxococcaceae</taxon>
        <taxon>Corallococcus</taxon>
    </lineage>
</organism>
<sequence>MNGAEAGAAKKPTTNSEIRNWYNQKVASIPANDAKLKAQGASLEDRAKAAVKIRHEARLEARQFMSNPFEVAMLKARDFFTYGRLDGPSFDQLVKGAKAKGLTGDAVYQSLIDSSKRTNQTVNNHFNQQAKL</sequence>
<accession>A0A3A8PLU9</accession>
<protein>
    <submittedName>
        <fullName evidence="1">Uncharacterized protein</fullName>
    </submittedName>
</protein>
<evidence type="ECO:0000313" key="1">
    <source>
        <dbReference type="EMBL" id="RKH57367.1"/>
    </source>
</evidence>
<gene>
    <name evidence="1" type="ORF">D7V93_18550</name>
</gene>
<comment type="caution">
    <text evidence="1">The sequence shown here is derived from an EMBL/GenBank/DDBJ whole genome shotgun (WGS) entry which is preliminary data.</text>
</comment>